<name>A0A6S6S3R2_9BACT</name>
<accession>A0A6S6S3R2</accession>
<evidence type="ECO:0000313" key="1">
    <source>
        <dbReference type="EMBL" id="CAA6799549.1"/>
    </source>
</evidence>
<dbReference type="EMBL" id="CACVAP010000021">
    <property type="protein sequence ID" value="CAA6799549.1"/>
    <property type="molecule type" value="Genomic_DNA"/>
</dbReference>
<reference evidence="1" key="1">
    <citation type="submission" date="2020-01" db="EMBL/GenBank/DDBJ databases">
        <authorList>
            <person name="Meier V. D."/>
            <person name="Meier V D."/>
        </authorList>
    </citation>
    <scope>NUCLEOTIDE SEQUENCE</scope>
    <source>
        <strain evidence="1">HLG_WM_MAG_06</strain>
    </source>
</reference>
<sequence>MKLFISLSIILTLSLQASEEPYLLSIERNGTKHTMLANNFWSGEYPSPVISVQAKEEKWQKVMGYNSLRSLGKKKSCTIKTGIYHPWSRDKTSLINFYSIIPLVSYLVQKDTVLEETKLKKGDKLEREVYLSEGFCSYALKDGKEFQATCIDEKDENFKRIESASHPSEQWLYLSCKEKYNVFVQDSDLLRQPHVKEGQITGYGEVAEK</sequence>
<gene>
    <name evidence="1" type="ORF">HELGO_WM31598</name>
</gene>
<organism evidence="1">
    <name type="scientific">uncultured Sulfurovum sp</name>
    <dbReference type="NCBI Taxonomy" id="269237"/>
    <lineage>
        <taxon>Bacteria</taxon>
        <taxon>Pseudomonadati</taxon>
        <taxon>Campylobacterota</taxon>
        <taxon>Epsilonproteobacteria</taxon>
        <taxon>Campylobacterales</taxon>
        <taxon>Sulfurovaceae</taxon>
        <taxon>Sulfurovum</taxon>
        <taxon>environmental samples</taxon>
    </lineage>
</organism>
<protein>
    <submittedName>
        <fullName evidence="1">Uncharacterized protein</fullName>
    </submittedName>
</protein>
<proteinExistence type="predicted"/>
<dbReference type="AlphaFoldDB" id="A0A6S6S3R2"/>